<dbReference type="EMBL" id="CM044703">
    <property type="protein sequence ID" value="KAI5672594.1"/>
    <property type="molecule type" value="Genomic_DNA"/>
</dbReference>
<proteinExistence type="predicted"/>
<accession>A0ACC0BJ24</accession>
<comment type="caution">
    <text evidence="1">The sequence shown here is derived from an EMBL/GenBank/DDBJ whole genome shotgun (WGS) entry which is preliminary data.</text>
</comment>
<evidence type="ECO:0000313" key="2">
    <source>
        <dbReference type="Proteomes" id="UP001060085"/>
    </source>
</evidence>
<evidence type="ECO:0000313" key="1">
    <source>
        <dbReference type="EMBL" id="KAI5672594.1"/>
    </source>
</evidence>
<keyword evidence="2" id="KW-1185">Reference proteome</keyword>
<organism evidence="1 2">
    <name type="scientific">Catharanthus roseus</name>
    <name type="common">Madagascar periwinkle</name>
    <name type="synonym">Vinca rosea</name>
    <dbReference type="NCBI Taxonomy" id="4058"/>
    <lineage>
        <taxon>Eukaryota</taxon>
        <taxon>Viridiplantae</taxon>
        <taxon>Streptophyta</taxon>
        <taxon>Embryophyta</taxon>
        <taxon>Tracheophyta</taxon>
        <taxon>Spermatophyta</taxon>
        <taxon>Magnoliopsida</taxon>
        <taxon>eudicotyledons</taxon>
        <taxon>Gunneridae</taxon>
        <taxon>Pentapetalae</taxon>
        <taxon>asterids</taxon>
        <taxon>lamiids</taxon>
        <taxon>Gentianales</taxon>
        <taxon>Apocynaceae</taxon>
        <taxon>Rauvolfioideae</taxon>
        <taxon>Vinceae</taxon>
        <taxon>Catharanthinae</taxon>
        <taxon>Catharanthus</taxon>
    </lineage>
</organism>
<reference evidence="2" key="1">
    <citation type="journal article" date="2023" name="Nat. Plants">
        <title>Single-cell RNA sequencing provides a high-resolution roadmap for understanding the multicellular compartmentation of specialized metabolism.</title>
        <authorList>
            <person name="Sun S."/>
            <person name="Shen X."/>
            <person name="Li Y."/>
            <person name="Li Y."/>
            <person name="Wang S."/>
            <person name="Li R."/>
            <person name="Zhang H."/>
            <person name="Shen G."/>
            <person name="Guo B."/>
            <person name="Wei J."/>
            <person name="Xu J."/>
            <person name="St-Pierre B."/>
            <person name="Chen S."/>
            <person name="Sun C."/>
        </authorList>
    </citation>
    <scope>NUCLEOTIDE SEQUENCE [LARGE SCALE GENOMIC DNA]</scope>
</reference>
<dbReference type="Proteomes" id="UP001060085">
    <property type="component" value="Linkage Group LG03"/>
</dbReference>
<gene>
    <name evidence="1" type="ORF">M9H77_12958</name>
</gene>
<sequence>MHKSGSPHRSIRGLYCMWLVPRTKASSDGVNVLDSGEWIHLNRGVDHVGFGRLVESQEGLEIEVGNKEDLTLFVEPNCCITWSFEFSDTKELHEVNIFIAVVTIERALRSFALYSIYIKYCFMLPIGEYKDGGEPIRMELMMSAA</sequence>
<protein>
    <submittedName>
        <fullName evidence="1">Uncharacterized protein</fullName>
    </submittedName>
</protein>
<name>A0ACC0BJ24_CATRO</name>